<name>K1S148_9ZZZZ</name>
<dbReference type="GO" id="GO:0160148">
    <property type="term" value="F:tRNA pseudouridine(55) synthase activity"/>
    <property type="evidence" value="ECO:0007669"/>
    <property type="project" value="UniProtKB-EC"/>
</dbReference>
<sequence>MQLNGIICINKPEGFTSFDVIAKMRGILKMKRLGHSGTLDPMATGVLPVFAGNATKAVSIIPHTGKSYIAGFRLGAVTDTQDITGKILI</sequence>
<dbReference type="EC" id="5.4.99.25" evidence="1"/>
<dbReference type="InterPro" id="IPR002501">
    <property type="entry name" value="PsdUridine_synth_N"/>
</dbReference>
<dbReference type="PANTHER" id="PTHR13767">
    <property type="entry name" value="TRNA-PSEUDOURIDINE SYNTHASE"/>
    <property type="match status" value="1"/>
</dbReference>
<keyword evidence="3 5" id="KW-0413">Isomerase</keyword>
<dbReference type="Gene3D" id="3.30.2350.10">
    <property type="entry name" value="Pseudouridine synthase"/>
    <property type="match status" value="1"/>
</dbReference>
<dbReference type="Pfam" id="PF01509">
    <property type="entry name" value="TruB_N"/>
    <property type="match status" value="1"/>
</dbReference>
<evidence type="ECO:0000259" key="4">
    <source>
        <dbReference type="Pfam" id="PF01509"/>
    </source>
</evidence>
<reference evidence="5" key="1">
    <citation type="journal article" date="2013" name="Environ. Microbiol.">
        <title>Microbiota from the distal guts of lean and obese adolescents exhibit partial functional redundancy besides clear differences in community structure.</title>
        <authorList>
            <person name="Ferrer M."/>
            <person name="Ruiz A."/>
            <person name="Lanza F."/>
            <person name="Haange S.B."/>
            <person name="Oberbach A."/>
            <person name="Till H."/>
            <person name="Bargiela R."/>
            <person name="Campoy C."/>
            <person name="Segura M.T."/>
            <person name="Richter M."/>
            <person name="von Bergen M."/>
            <person name="Seifert J."/>
            <person name="Suarez A."/>
        </authorList>
    </citation>
    <scope>NUCLEOTIDE SEQUENCE</scope>
</reference>
<dbReference type="AlphaFoldDB" id="K1S148"/>
<evidence type="ECO:0000256" key="3">
    <source>
        <dbReference type="ARBA" id="ARBA00023235"/>
    </source>
</evidence>
<accession>K1S148</accession>
<feature type="domain" description="Pseudouridine synthase II N-terminal" evidence="4">
    <location>
        <begin position="25"/>
        <end position="88"/>
    </location>
</feature>
<proteinExistence type="predicted"/>
<dbReference type="GO" id="GO:1990481">
    <property type="term" value="P:mRNA pseudouridine synthesis"/>
    <property type="evidence" value="ECO:0007669"/>
    <property type="project" value="TreeGrafter"/>
</dbReference>
<organism evidence="5">
    <name type="scientific">human gut metagenome</name>
    <dbReference type="NCBI Taxonomy" id="408170"/>
    <lineage>
        <taxon>unclassified sequences</taxon>
        <taxon>metagenomes</taxon>
        <taxon>organismal metagenomes</taxon>
    </lineage>
</organism>
<comment type="caution">
    <text evidence="5">The sequence shown here is derived from an EMBL/GenBank/DDBJ whole genome shotgun (WGS) entry which is preliminary data.</text>
</comment>
<dbReference type="GO" id="GO:0006400">
    <property type="term" value="P:tRNA modification"/>
    <property type="evidence" value="ECO:0007669"/>
    <property type="project" value="TreeGrafter"/>
</dbReference>
<gene>
    <name evidence="5" type="ORF">LEA_19356</name>
</gene>
<dbReference type="SUPFAM" id="SSF55120">
    <property type="entry name" value="Pseudouridine synthase"/>
    <property type="match status" value="1"/>
</dbReference>
<dbReference type="InterPro" id="IPR020103">
    <property type="entry name" value="PsdUridine_synth_cat_dom_sf"/>
</dbReference>
<evidence type="ECO:0000256" key="1">
    <source>
        <dbReference type="ARBA" id="ARBA00012787"/>
    </source>
</evidence>
<dbReference type="PANTHER" id="PTHR13767:SF2">
    <property type="entry name" value="PSEUDOURIDYLATE SYNTHASE TRUB1"/>
    <property type="match status" value="1"/>
</dbReference>
<evidence type="ECO:0000256" key="2">
    <source>
        <dbReference type="ARBA" id="ARBA00022694"/>
    </source>
</evidence>
<keyword evidence="2" id="KW-0819">tRNA processing</keyword>
<evidence type="ECO:0000313" key="5">
    <source>
        <dbReference type="EMBL" id="EKC47470.1"/>
    </source>
</evidence>
<dbReference type="EMBL" id="AJWY01013308">
    <property type="protein sequence ID" value="EKC47470.1"/>
    <property type="molecule type" value="Genomic_DNA"/>
</dbReference>
<protein>
    <recommendedName>
        <fullName evidence="1">tRNA pseudouridine(55) synthase</fullName>
        <ecNumber evidence="1">5.4.99.25</ecNumber>
    </recommendedName>
</protein>
<dbReference type="InterPro" id="IPR014780">
    <property type="entry name" value="tRNA_psdUridine_synth_TruB"/>
</dbReference>
<dbReference type="GO" id="GO:0003723">
    <property type="term" value="F:RNA binding"/>
    <property type="evidence" value="ECO:0007669"/>
    <property type="project" value="InterPro"/>
</dbReference>